<name>A0A8J7WJN1_9ACTN</name>
<evidence type="ECO:0000256" key="1">
    <source>
        <dbReference type="ARBA" id="ARBA00004196"/>
    </source>
</evidence>
<evidence type="ECO:0000313" key="5">
    <source>
        <dbReference type="EMBL" id="MBS2962553.1"/>
    </source>
</evidence>
<comment type="subcellular location">
    <subcellularLocation>
        <location evidence="1">Cell envelope</location>
    </subcellularLocation>
</comment>
<dbReference type="PANTHER" id="PTHR32347:SF23">
    <property type="entry name" value="BLL5650 PROTEIN"/>
    <property type="match status" value="1"/>
</dbReference>
<dbReference type="PROSITE" id="PS51318">
    <property type="entry name" value="TAT"/>
    <property type="match status" value="1"/>
</dbReference>
<keyword evidence="6" id="KW-1185">Reference proteome</keyword>
<dbReference type="Gene3D" id="1.10.287.470">
    <property type="entry name" value="Helix hairpin bin"/>
    <property type="match status" value="1"/>
</dbReference>
<evidence type="ECO:0000259" key="4">
    <source>
        <dbReference type="Pfam" id="PF25917"/>
    </source>
</evidence>
<feature type="domain" description="Multidrug resistance protein MdtA-like barrel-sandwich hybrid" evidence="4">
    <location>
        <begin position="77"/>
        <end position="252"/>
    </location>
</feature>
<dbReference type="Proteomes" id="UP000677913">
    <property type="component" value="Unassembled WGS sequence"/>
</dbReference>
<dbReference type="Gene3D" id="2.40.50.100">
    <property type="match status" value="1"/>
</dbReference>
<protein>
    <submittedName>
        <fullName evidence="5">HlyD family efflux transporter periplasmic adaptor subunit</fullName>
    </submittedName>
</protein>
<dbReference type="SUPFAM" id="SSF111369">
    <property type="entry name" value="HlyD-like secretion proteins"/>
    <property type="match status" value="2"/>
</dbReference>
<dbReference type="EMBL" id="JAGSXH010000013">
    <property type="protein sequence ID" value="MBS2962553.1"/>
    <property type="molecule type" value="Genomic_DNA"/>
</dbReference>
<feature type="region of interest" description="Disordered" evidence="3">
    <location>
        <begin position="249"/>
        <end position="284"/>
    </location>
</feature>
<comment type="caution">
    <text evidence="5">The sequence shown here is derived from an EMBL/GenBank/DDBJ whole genome shotgun (WGS) entry which is preliminary data.</text>
</comment>
<dbReference type="InterPro" id="IPR058625">
    <property type="entry name" value="MdtA-like_BSH"/>
</dbReference>
<dbReference type="Pfam" id="PF25917">
    <property type="entry name" value="BSH_RND"/>
    <property type="match status" value="1"/>
</dbReference>
<dbReference type="PANTHER" id="PTHR32347">
    <property type="entry name" value="EFFLUX SYSTEM COMPONENT YKNX-RELATED"/>
    <property type="match status" value="1"/>
</dbReference>
<dbReference type="Gene3D" id="2.40.30.170">
    <property type="match status" value="1"/>
</dbReference>
<evidence type="ECO:0000313" key="6">
    <source>
        <dbReference type="Proteomes" id="UP000677913"/>
    </source>
</evidence>
<dbReference type="PRINTS" id="PR01490">
    <property type="entry name" value="RTXTOXIND"/>
</dbReference>
<evidence type="ECO:0000256" key="2">
    <source>
        <dbReference type="ARBA" id="ARBA00023054"/>
    </source>
</evidence>
<evidence type="ECO:0000256" key="3">
    <source>
        <dbReference type="SAM" id="MobiDB-lite"/>
    </source>
</evidence>
<gene>
    <name evidence="5" type="ORF">KGA66_05810</name>
</gene>
<keyword evidence="2" id="KW-0175">Coiled coil</keyword>
<reference evidence="5" key="1">
    <citation type="submission" date="2021-04" db="EMBL/GenBank/DDBJ databases">
        <title>Genome based classification of Actinospica acidithermotolerans sp. nov., an actinobacterium isolated from an Indonesian hot spring.</title>
        <authorList>
            <person name="Kusuma A.B."/>
            <person name="Putra K.E."/>
            <person name="Nafisah S."/>
            <person name="Loh J."/>
            <person name="Nouioui I."/>
            <person name="Goodfellow M."/>
        </authorList>
    </citation>
    <scope>NUCLEOTIDE SEQUENCE</scope>
    <source>
        <strain evidence="5">DSM 45618</strain>
    </source>
</reference>
<feature type="compositionally biased region" description="Low complexity" evidence="3">
    <location>
        <begin position="249"/>
        <end position="264"/>
    </location>
</feature>
<dbReference type="InterPro" id="IPR006311">
    <property type="entry name" value="TAT_signal"/>
</dbReference>
<dbReference type="InterPro" id="IPR050465">
    <property type="entry name" value="UPF0194_transport"/>
</dbReference>
<proteinExistence type="predicted"/>
<dbReference type="RefSeq" id="WP_211465343.1">
    <property type="nucleotide sequence ID" value="NZ_JAGSXH010000013.1"/>
</dbReference>
<dbReference type="GO" id="GO:0030313">
    <property type="term" value="C:cell envelope"/>
    <property type="evidence" value="ECO:0007669"/>
    <property type="project" value="UniProtKB-SubCell"/>
</dbReference>
<feature type="compositionally biased region" description="Low complexity" evidence="3">
    <location>
        <begin position="275"/>
        <end position="284"/>
    </location>
</feature>
<dbReference type="AlphaFoldDB" id="A0A8J7WJN1"/>
<organism evidence="5 6">
    <name type="scientific">Actinocrinis puniceicyclus</name>
    <dbReference type="NCBI Taxonomy" id="977794"/>
    <lineage>
        <taxon>Bacteria</taxon>
        <taxon>Bacillati</taxon>
        <taxon>Actinomycetota</taxon>
        <taxon>Actinomycetes</taxon>
        <taxon>Catenulisporales</taxon>
        <taxon>Actinospicaceae</taxon>
        <taxon>Actinocrinis</taxon>
    </lineage>
</organism>
<feature type="compositionally biased region" description="Gly residues" evidence="3">
    <location>
        <begin position="265"/>
        <end position="274"/>
    </location>
</feature>
<sequence length="479" mass="46193">MTPLKSSRRRLVLNGSLAALVLAGAGVAYTTVGPATSAGAATTRTSPVQRGTVIASVSASGNLALAATSSLAFGAAGKVSEIDVKVGQTVAAGQVLAKIDPTLANLQLTEAQQQLTVARDNLAKAQNGPSSTQLALNDAQLAQDEQAVTNAQNAYSTAKCTASSTSQACAQDRQAVTNAENALTLLKAQQANSAYVDPGTIAQDQEAVTQAQANVNTAQTALAGTVITAPGKGTILSIAGLIGSSVSAGSTTTGAPATSSSSASGGSGGAGGSGSSASSSTSSSSSAASSSSGAFITMADLSQLQVTAQVSETDVSSVQIGQSATVTLNATGKAYPAQVEVISPTSTVVSNVVEYAVTLNLTEAVAASVRPGQSASISIVTGEASDTLYVPNSAITTAGGRSIVTVVGAGGKETITPVTTGIVGTTDTQIVSGLTQGENVLLTLSSGASTTGGRGFGGLGGFGGGLGGGGGAAVTGGKG</sequence>
<accession>A0A8J7WJN1</accession>
<dbReference type="Gene3D" id="2.40.420.20">
    <property type="match status" value="1"/>
</dbReference>